<organism evidence="1 2">
    <name type="scientific">Microbispora triticiradicis</name>
    <dbReference type="NCBI Taxonomy" id="2200763"/>
    <lineage>
        <taxon>Bacteria</taxon>
        <taxon>Bacillati</taxon>
        <taxon>Actinomycetota</taxon>
        <taxon>Actinomycetes</taxon>
        <taxon>Streptosporangiales</taxon>
        <taxon>Streptosporangiaceae</taxon>
        <taxon>Microbispora</taxon>
    </lineage>
</organism>
<name>A0ABX9LB80_9ACTN</name>
<comment type="caution">
    <text evidence="1">The sequence shown here is derived from an EMBL/GenBank/DDBJ whole genome shotgun (WGS) entry which is preliminary data.</text>
</comment>
<keyword evidence="2" id="KW-1185">Reference proteome</keyword>
<evidence type="ECO:0000313" key="1">
    <source>
        <dbReference type="EMBL" id="RGA01227.1"/>
    </source>
</evidence>
<evidence type="ECO:0000313" key="2">
    <source>
        <dbReference type="Proteomes" id="UP000262538"/>
    </source>
</evidence>
<dbReference type="Proteomes" id="UP000262538">
    <property type="component" value="Unassembled WGS sequence"/>
</dbReference>
<accession>A0ABX9LB80</accession>
<dbReference type="EMBL" id="QFZU02000178">
    <property type="protein sequence ID" value="RGA01227.1"/>
    <property type="molecule type" value="Genomic_DNA"/>
</dbReference>
<gene>
    <name evidence="1" type="ORF">DI270_030750</name>
</gene>
<reference evidence="1 2" key="1">
    <citation type="submission" date="2018-08" db="EMBL/GenBank/DDBJ databases">
        <title>Microbispora. triticiradicis sp. nov., a novel actinomycete isolated from the root of wheat (Triticum aestivum L.)).</title>
        <authorList>
            <person name="Han C."/>
        </authorList>
    </citation>
    <scope>NUCLEOTIDE SEQUENCE [LARGE SCALE GENOMIC DNA]</scope>
    <source>
        <strain evidence="1 2">NEAU-HRDPA2-9</strain>
    </source>
</reference>
<protein>
    <submittedName>
        <fullName evidence="1">Uncharacterized protein</fullName>
    </submittedName>
</protein>
<sequence>MVVILMPVAAADRRSGRRIRAELIRRGALRAVIDDGPLLPDEGRDLPGRRARTDLAHELLGQLRRPGERAR</sequence>
<proteinExistence type="predicted"/>